<keyword evidence="6" id="KW-0256">Endoplasmic reticulum</keyword>
<evidence type="ECO:0000256" key="11">
    <source>
        <dbReference type="SAM" id="MobiDB-lite"/>
    </source>
</evidence>
<keyword evidence="5" id="KW-0053">Apoptosis</keyword>
<feature type="compositionally biased region" description="Basic and acidic residues" evidence="11">
    <location>
        <begin position="67"/>
        <end position="80"/>
    </location>
</feature>
<dbReference type="Pfam" id="PF10151">
    <property type="entry name" value="TMEM214"/>
    <property type="match status" value="1"/>
</dbReference>
<evidence type="ECO:0000313" key="13">
    <source>
        <dbReference type="Proteomes" id="UP000639338"/>
    </source>
</evidence>
<keyword evidence="8" id="KW-0472">Membrane</keyword>
<evidence type="ECO:0000256" key="10">
    <source>
        <dbReference type="ARBA" id="ARBA00024938"/>
    </source>
</evidence>
<evidence type="ECO:0000256" key="6">
    <source>
        <dbReference type="ARBA" id="ARBA00022824"/>
    </source>
</evidence>
<keyword evidence="7" id="KW-1133">Transmembrane helix</keyword>
<evidence type="ECO:0000256" key="3">
    <source>
        <dbReference type="ARBA" id="ARBA00011720"/>
    </source>
</evidence>
<feature type="compositionally biased region" description="Basic and acidic residues" evidence="11">
    <location>
        <begin position="102"/>
        <end position="115"/>
    </location>
</feature>
<dbReference type="EMBL" id="JACMRX010000003">
    <property type="protein sequence ID" value="KAF7992899.1"/>
    <property type="molecule type" value="Genomic_DNA"/>
</dbReference>
<evidence type="ECO:0000256" key="2">
    <source>
        <dbReference type="ARBA" id="ARBA00007984"/>
    </source>
</evidence>
<evidence type="ECO:0000256" key="7">
    <source>
        <dbReference type="ARBA" id="ARBA00022989"/>
    </source>
</evidence>
<comment type="subunit">
    <text evidence="3">Constitutively interacts with CASP4; required for the localization of procaspase 4 to the ER.</text>
</comment>
<reference evidence="12 13" key="1">
    <citation type="submission" date="2020-08" db="EMBL/GenBank/DDBJ databases">
        <title>Aphidius gifuensis genome sequencing and assembly.</title>
        <authorList>
            <person name="Du Z."/>
        </authorList>
    </citation>
    <scope>NUCLEOTIDE SEQUENCE [LARGE SCALE GENOMIC DNA]</scope>
    <source>
        <strain evidence="12">YNYX2018</strain>
        <tissue evidence="12">Adults</tissue>
    </source>
</reference>
<name>A0A835CRJ6_APHGI</name>
<comment type="caution">
    <text evidence="12">The sequence shown here is derived from an EMBL/GenBank/DDBJ whole genome shotgun (WGS) entry which is preliminary data.</text>
</comment>
<dbReference type="GO" id="GO:0005789">
    <property type="term" value="C:endoplasmic reticulum membrane"/>
    <property type="evidence" value="ECO:0007669"/>
    <property type="project" value="UniProtKB-SubCell"/>
</dbReference>
<keyword evidence="4" id="KW-0812">Transmembrane</keyword>
<dbReference type="GO" id="GO:0006915">
    <property type="term" value="P:apoptotic process"/>
    <property type="evidence" value="ECO:0007669"/>
    <property type="project" value="UniProtKB-KW"/>
</dbReference>
<organism evidence="12 13">
    <name type="scientific">Aphidius gifuensis</name>
    <name type="common">Parasitoid wasp</name>
    <dbReference type="NCBI Taxonomy" id="684658"/>
    <lineage>
        <taxon>Eukaryota</taxon>
        <taxon>Metazoa</taxon>
        <taxon>Ecdysozoa</taxon>
        <taxon>Arthropoda</taxon>
        <taxon>Hexapoda</taxon>
        <taxon>Insecta</taxon>
        <taxon>Pterygota</taxon>
        <taxon>Neoptera</taxon>
        <taxon>Endopterygota</taxon>
        <taxon>Hymenoptera</taxon>
        <taxon>Apocrita</taxon>
        <taxon>Ichneumonoidea</taxon>
        <taxon>Braconidae</taxon>
        <taxon>Aphidiinae</taxon>
        <taxon>Aphidius</taxon>
    </lineage>
</organism>
<protein>
    <recommendedName>
        <fullName evidence="14">Transmembrane protein 214-A</fullName>
    </recommendedName>
</protein>
<dbReference type="PANTHER" id="PTHR13448">
    <property type="entry name" value="TRANSMEMBRANE PROTEIN 214"/>
    <property type="match status" value="1"/>
</dbReference>
<evidence type="ECO:0000256" key="4">
    <source>
        <dbReference type="ARBA" id="ARBA00022692"/>
    </source>
</evidence>
<keyword evidence="9" id="KW-0325">Glycoprotein</keyword>
<dbReference type="AlphaFoldDB" id="A0A835CRJ6"/>
<dbReference type="Proteomes" id="UP000639338">
    <property type="component" value="Unassembled WGS sequence"/>
</dbReference>
<evidence type="ECO:0000256" key="9">
    <source>
        <dbReference type="ARBA" id="ARBA00023180"/>
    </source>
</evidence>
<keyword evidence="13" id="KW-1185">Reference proteome</keyword>
<evidence type="ECO:0008006" key="14">
    <source>
        <dbReference type="Google" id="ProtNLM"/>
    </source>
</evidence>
<evidence type="ECO:0000256" key="1">
    <source>
        <dbReference type="ARBA" id="ARBA00004477"/>
    </source>
</evidence>
<evidence type="ECO:0000256" key="8">
    <source>
        <dbReference type="ARBA" id="ARBA00023136"/>
    </source>
</evidence>
<comment type="function">
    <text evidence="10">Critical mediator, in cooperation with CASP4, of endoplasmic reticulum-stress induced apoptosis. Required or the activation of CASP4 following endoplasmic reticulum stress.</text>
</comment>
<accession>A0A835CRJ6</accession>
<gene>
    <name evidence="12" type="ORF">HCN44_005680</name>
</gene>
<evidence type="ECO:0000313" key="12">
    <source>
        <dbReference type="EMBL" id="KAF7992899.1"/>
    </source>
</evidence>
<evidence type="ECO:0000256" key="5">
    <source>
        <dbReference type="ARBA" id="ARBA00022703"/>
    </source>
</evidence>
<comment type="similarity">
    <text evidence="2">Belongs to the TMEM214 family.</text>
</comment>
<proteinExistence type="inferred from homology"/>
<feature type="region of interest" description="Disordered" evidence="11">
    <location>
        <begin position="1"/>
        <end position="31"/>
    </location>
</feature>
<feature type="region of interest" description="Disordered" evidence="11">
    <location>
        <begin position="57"/>
        <end position="115"/>
    </location>
</feature>
<comment type="subcellular location">
    <subcellularLocation>
        <location evidence="1">Endoplasmic reticulum membrane</location>
        <topology evidence="1">Multi-pass membrane protein</topology>
    </subcellularLocation>
</comment>
<dbReference type="PANTHER" id="PTHR13448:SF0">
    <property type="entry name" value="TRANSMEMBRANE PROTEIN 214"/>
    <property type="match status" value="1"/>
</dbReference>
<dbReference type="GO" id="GO:0005794">
    <property type="term" value="C:Golgi apparatus"/>
    <property type="evidence" value="ECO:0007669"/>
    <property type="project" value="TreeGrafter"/>
</dbReference>
<sequence>MSSGGWEVVGKNKKDKSIVNKNGKLTKTEKKKFIENAPKLEDFLPLSQVKTIFDNLDDDNKRKVKVKSRDNNDKENEEKKKSPKHNKQKEVEKKNSQQQQQQKDKPKQKAVKPADKSLISIQQINEIIDTNKARFPDAPLIWLKDLVSYLNKKITNEKDDLLFNSKNDNYPLNLVAKPVISLFEKIIKQSGQGNVQLFYEGTIVLMTKCLSEGTSDIGCKIFLKLLAQMYPEMMPLFINKYISLKNSYQNKKTVGLSLIWVYSQVGKYNLTIGLKIWHEVLAPMLESRTYAFHVVKILKEIIAIHADTNSITEEIYMNIVDDFYSGKYNVVSTLSKEVTSCLDTFTSCAMKSKKVNVINIFDAFIDKITPKTDLVYKDKLLKIITSCIIAEPQCLSVWTRIYSKRLYQTELLLNLFNNEWHDFCTKIQVSKFKDTLQVIQTNEVTAKTHREEAILMSCKKISLALTNKMTASKKKARSFSWTKGSIFLLLFIGLIVVLDCKKHGSFEASSTAKLLNNSGATTYGQKAWTISEIYLNKGLAYWEKNSPSSYKTAADLGKQYSKLAKDLYLIAFNTASKLYKNLALYVEEKRPLVVASINTYFPGWIESFQSFYEVQLASLKTNSAKLANYAENQSITFIRWIQTSVFVGKMSPESITGYAKQAIDSTQLFANQIYDWAYEKLQKVQKL</sequence>
<dbReference type="InterPro" id="IPR019308">
    <property type="entry name" value="TMEM214"/>
</dbReference>
<dbReference type="OrthoDB" id="10022292at2759"/>